<dbReference type="Proteomes" id="UP000824111">
    <property type="component" value="Unassembled WGS sequence"/>
</dbReference>
<dbReference type="SUPFAM" id="SSF49373">
    <property type="entry name" value="Invasin/intimin cell-adhesion fragments"/>
    <property type="match status" value="1"/>
</dbReference>
<proteinExistence type="predicted"/>
<evidence type="ECO:0000256" key="1">
    <source>
        <dbReference type="SAM" id="SignalP"/>
    </source>
</evidence>
<gene>
    <name evidence="2" type="ORF">IAB04_00955</name>
</gene>
<reference evidence="2" key="1">
    <citation type="submission" date="2020-10" db="EMBL/GenBank/DDBJ databases">
        <authorList>
            <person name="Gilroy R."/>
        </authorList>
    </citation>
    <scope>NUCLEOTIDE SEQUENCE</scope>
    <source>
        <strain evidence="2">ChiSjej4B22-9803</strain>
    </source>
</reference>
<dbReference type="InterPro" id="IPR008964">
    <property type="entry name" value="Invasin/intimin_cell_adhesion"/>
</dbReference>
<protein>
    <submittedName>
        <fullName evidence="2">Ig-like domain-containing protein</fullName>
    </submittedName>
</protein>
<dbReference type="InterPro" id="IPR013783">
    <property type="entry name" value="Ig-like_fold"/>
</dbReference>
<reference evidence="2" key="2">
    <citation type="journal article" date="2021" name="PeerJ">
        <title>Extensive microbial diversity within the chicken gut microbiome revealed by metagenomics and culture.</title>
        <authorList>
            <person name="Gilroy R."/>
            <person name="Ravi A."/>
            <person name="Getino M."/>
            <person name="Pursley I."/>
            <person name="Horton D.L."/>
            <person name="Alikhan N.F."/>
            <person name="Baker D."/>
            <person name="Gharbi K."/>
            <person name="Hall N."/>
            <person name="Watson M."/>
            <person name="Adriaenssens E.M."/>
            <person name="Foster-Nyarko E."/>
            <person name="Jarju S."/>
            <person name="Secka A."/>
            <person name="Antonio M."/>
            <person name="Oren A."/>
            <person name="Chaudhuri R.R."/>
            <person name="La Ragione R."/>
            <person name="Hildebrand F."/>
            <person name="Pallen M.J."/>
        </authorList>
    </citation>
    <scope>NUCLEOTIDE SEQUENCE</scope>
    <source>
        <strain evidence="2">ChiSjej4B22-9803</strain>
    </source>
</reference>
<dbReference type="Gene3D" id="2.60.40.10">
    <property type="entry name" value="Immunoglobulins"/>
    <property type="match status" value="1"/>
</dbReference>
<name>A0A9D1LU24_9FIRM</name>
<feature type="chain" id="PRO_5038845922" evidence="1">
    <location>
        <begin position="28"/>
        <end position="410"/>
    </location>
</feature>
<comment type="caution">
    <text evidence="2">The sequence shown here is derived from an EMBL/GenBank/DDBJ whole genome shotgun (WGS) entry which is preliminary data.</text>
</comment>
<keyword evidence="1" id="KW-0732">Signal</keyword>
<accession>A0A9D1LU24</accession>
<feature type="signal peptide" evidence="1">
    <location>
        <begin position="1"/>
        <end position="27"/>
    </location>
</feature>
<dbReference type="EMBL" id="DVND01000019">
    <property type="protein sequence ID" value="HIU47912.1"/>
    <property type="molecule type" value="Genomic_DNA"/>
</dbReference>
<evidence type="ECO:0000313" key="3">
    <source>
        <dbReference type="Proteomes" id="UP000824111"/>
    </source>
</evidence>
<evidence type="ECO:0000313" key="2">
    <source>
        <dbReference type="EMBL" id="HIU47912.1"/>
    </source>
</evidence>
<dbReference type="PROSITE" id="PS51257">
    <property type="entry name" value="PROKAR_LIPOPROTEIN"/>
    <property type="match status" value="1"/>
</dbReference>
<sequence length="410" mass="42767">MKKIVSSLLSVAISCSMMLTFVSSVSAATPEAESVNPKITGQVTEVRSGRAIVEFSISSDAEYGVQYDNDWGEYSGATASGFNTIQVNLTLSDEVDTLFSAINGMAIVGQPVTVDGKSVTYAFGVSNPYEFAQNGDALFRLNCTLQDSDMTLEDVQKYNLVKSFDNLIASSQIYEVSGVSLGQLINNTTYRSDGNGNFDTITAEYIYTEPTPPAITVKSVNVTPATATVAGEAQETFTAEVIGSDDNPYSDQNVTWSATAGTITEEGVFTAPAATDEDQTITITATSDADDSVSGTATVTVPKKEAPQPQQPTTDITANNGTGGVYFDVTMNGNGESITDANVVVAGPTADGEGKEVTFKVINYGDIQGELSFIIGILTDIAGDYTGTSNVTTGVGAATDSAAVAFPAAQ</sequence>
<organism evidence="2 3">
    <name type="scientific">Candidatus Avimonoglobus intestinipullorum</name>
    <dbReference type="NCBI Taxonomy" id="2840699"/>
    <lineage>
        <taxon>Bacteria</taxon>
        <taxon>Bacillati</taxon>
        <taxon>Bacillota</taxon>
        <taxon>Clostridia</taxon>
        <taxon>Eubacteriales</taxon>
        <taxon>Candidatus Avimonoglobus</taxon>
    </lineage>
</organism>
<dbReference type="AlphaFoldDB" id="A0A9D1LU24"/>